<feature type="compositionally biased region" description="Low complexity" evidence="2">
    <location>
        <begin position="34"/>
        <end position="46"/>
    </location>
</feature>
<dbReference type="GO" id="GO:0008270">
    <property type="term" value="F:zinc ion binding"/>
    <property type="evidence" value="ECO:0007669"/>
    <property type="project" value="UniProtKB-KW"/>
</dbReference>
<dbReference type="InterPro" id="IPR021109">
    <property type="entry name" value="Peptidase_aspartic_dom_sf"/>
</dbReference>
<dbReference type="GO" id="GO:0003676">
    <property type="term" value="F:nucleic acid binding"/>
    <property type="evidence" value="ECO:0007669"/>
    <property type="project" value="InterPro"/>
</dbReference>
<name>A0A6L2KZT0_TANCI</name>
<dbReference type="InterPro" id="IPR032567">
    <property type="entry name" value="RTL1-rel"/>
</dbReference>
<dbReference type="CDD" id="cd00303">
    <property type="entry name" value="retropepsin_like"/>
    <property type="match status" value="1"/>
</dbReference>
<evidence type="ECO:0000256" key="2">
    <source>
        <dbReference type="SAM" id="MobiDB-lite"/>
    </source>
</evidence>
<dbReference type="Gene3D" id="2.40.70.10">
    <property type="entry name" value="Acid Proteases"/>
    <property type="match status" value="1"/>
</dbReference>
<feature type="region of interest" description="Disordered" evidence="2">
    <location>
        <begin position="17"/>
        <end position="46"/>
    </location>
</feature>
<evidence type="ECO:0000313" key="4">
    <source>
        <dbReference type="EMBL" id="GEU54746.1"/>
    </source>
</evidence>
<dbReference type="EMBL" id="BKCJ010003382">
    <property type="protein sequence ID" value="GEU54746.1"/>
    <property type="molecule type" value="Genomic_DNA"/>
</dbReference>
<keyword evidence="1" id="KW-0479">Metal-binding</keyword>
<dbReference type="PROSITE" id="PS50158">
    <property type="entry name" value="ZF_CCHC"/>
    <property type="match status" value="1"/>
</dbReference>
<dbReference type="PANTHER" id="PTHR15503">
    <property type="entry name" value="LDOC1 RELATED"/>
    <property type="match status" value="1"/>
</dbReference>
<keyword evidence="1" id="KW-0863">Zinc-finger</keyword>
<dbReference type="InterPro" id="IPR001878">
    <property type="entry name" value="Znf_CCHC"/>
</dbReference>
<proteinExistence type="predicted"/>
<feature type="compositionally biased region" description="Low complexity" evidence="2">
    <location>
        <begin position="204"/>
        <end position="217"/>
    </location>
</feature>
<keyword evidence="1" id="KW-0862">Zinc</keyword>
<accession>A0A6L2KZT0</accession>
<sequence>MVDPVILISSNSSSERSLDSTLLSARPSRKRCKSPTTSAPSSTPVSRSIALTHADLLPPCKRFRYSYSPEDSREEHMEICTADAKAVADLAIGDGVDTKDGIYMGVAIAASDIRKDEEEFEVESSVGAMMEIVAYPLVTNLDGTLYDIVHYMSKVALDKITEFETAQRQLEADPVILISSNSSSERSLDSTLLSARPSRKRCKSPTTSAPSSTPVSRSIALTHADLLPPCKRFRYSYSPEDSREEHMEICTADAKAVADLAIGDGVDTKDVHYMSKVALDKITEFETAQRQLEAGQLMASKERAGLTDKIRMVPEEEDRIKRYVGGVLRTKERLRAIKETTMHNNPMFKRQNIGGSNVARAYTASGNEGRVYVGPHPICNKCKLHYVGPCAVKCRSCEKIGHMTRDCKPAVPVAVNQRAPVNHGNKLVIPKVRGKVYTIGRGDTNMGSNLVTGTFLLNSHYAIVLFDSGDDRSFVSTTFSTLLDIISDTLDISYDVKLADGRIAKTNTMLRGYTIGLLGHSFNIDLMPVELGSFDVIIDMDWLAINHAAIVCDEKIIRIPFGDEILIV</sequence>
<evidence type="ECO:0000259" key="3">
    <source>
        <dbReference type="PROSITE" id="PS50158"/>
    </source>
</evidence>
<dbReference type="Pfam" id="PF08284">
    <property type="entry name" value="RVP_2"/>
    <property type="match status" value="1"/>
</dbReference>
<organism evidence="4">
    <name type="scientific">Tanacetum cinerariifolium</name>
    <name type="common">Dalmatian daisy</name>
    <name type="synonym">Chrysanthemum cinerariifolium</name>
    <dbReference type="NCBI Taxonomy" id="118510"/>
    <lineage>
        <taxon>Eukaryota</taxon>
        <taxon>Viridiplantae</taxon>
        <taxon>Streptophyta</taxon>
        <taxon>Embryophyta</taxon>
        <taxon>Tracheophyta</taxon>
        <taxon>Spermatophyta</taxon>
        <taxon>Magnoliopsida</taxon>
        <taxon>eudicotyledons</taxon>
        <taxon>Gunneridae</taxon>
        <taxon>Pentapetalae</taxon>
        <taxon>asterids</taxon>
        <taxon>campanulids</taxon>
        <taxon>Asterales</taxon>
        <taxon>Asteraceae</taxon>
        <taxon>Asteroideae</taxon>
        <taxon>Anthemideae</taxon>
        <taxon>Anthemidinae</taxon>
        <taxon>Tanacetum</taxon>
    </lineage>
</organism>
<gene>
    <name evidence="4" type="ORF">Tci_026724</name>
</gene>
<feature type="domain" description="CCHC-type" evidence="3">
    <location>
        <begin position="393"/>
        <end position="408"/>
    </location>
</feature>
<evidence type="ECO:0000256" key="1">
    <source>
        <dbReference type="PROSITE-ProRule" id="PRU00047"/>
    </source>
</evidence>
<dbReference type="PANTHER" id="PTHR15503:SF45">
    <property type="entry name" value="RNA-DIRECTED DNA POLYMERASE HOMOLOG"/>
    <property type="match status" value="1"/>
</dbReference>
<comment type="caution">
    <text evidence="4">The sequence shown here is derived from an EMBL/GenBank/DDBJ whole genome shotgun (WGS) entry which is preliminary data.</text>
</comment>
<protein>
    <recommendedName>
        <fullName evidence="3">CCHC-type domain-containing protein</fullName>
    </recommendedName>
</protein>
<feature type="region of interest" description="Disordered" evidence="2">
    <location>
        <begin position="188"/>
        <end position="217"/>
    </location>
</feature>
<reference evidence="4" key="1">
    <citation type="journal article" date="2019" name="Sci. Rep.">
        <title>Draft genome of Tanacetum cinerariifolium, the natural source of mosquito coil.</title>
        <authorList>
            <person name="Yamashiro T."/>
            <person name="Shiraishi A."/>
            <person name="Satake H."/>
            <person name="Nakayama K."/>
        </authorList>
    </citation>
    <scope>NUCLEOTIDE SEQUENCE</scope>
</reference>
<dbReference type="AlphaFoldDB" id="A0A6L2KZT0"/>